<comment type="domain">
    <text evidence="12">ValRS has two distinct active sites: one for aminoacylation and one for editing. The misactivated threonine is translocated from the active site to the editing site.</text>
</comment>
<dbReference type="GO" id="GO:0002161">
    <property type="term" value="F:aminoacyl-tRNA deacylase activity"/>
    <property type="evidence" value="ECO:0007669"/>
    <property type="project" value="InterPro"/>
</dbReference>
<dbReference type="InterPro" id="IPR002303">
    <property type="entry name" value="Valyl-tRNA_ligase"/>
</dbReference>
<evidence type="ECO:0000256" key="12">
    <source>
        <dbReference type="HAMAP-Rule" id="MF_02004"/>
    </source>
</evidence>
<feature type="binding site" evidence="12">
    <location>
        <position position="680"/>
    </location>
    <ligand>
        <name>ATP</name>
        <dbReference type="ChEBI" id="CHEBI:30616"/>
    </ligand>
</feature>
<evidence type="ECO:0000256" key="11">
    <source>
        <dbReference type="ARBA" id="ARBA00060830"/>
    </source>
</evidence>
<dbReference type="PANTHER" id="PTHR11946:SF93">
    <property type="entry name" value="VALINE--TRNA LIGASE, CHLOROPLASTIC_MITOCHONDRIAL 2"/>
    <property type="match status" value="1"/>
</dbReference>
<evidence type="ECO:0000256" key="8">
    <source>
        <dbReference type="ARBA" id="ARBA00023054"/>
    </source>
</evidence>
<dbReference type="EC" id="6.1.1.9" evidence="12"/>
<dbReference type="STRING" id="1244108.SAMN05444004_11090"/>
<keyword evidence="4 12" id="KW-0436">Ligase</keyword>
<dbReference type="InterPro" id="IPR019499">
    <property type="entry name" value="Val-tRNA_synth_tRNA-bd"/>
</dbReference>
<evidence type="ECO:0000256" key="6">
    <source>
        <dbReference type="ARBA" id="ARBA00022840"/>
    </source>
</evidence>
<comment type="function">
    <text evidence="12">Catalyzes the attachment of valine to tRNA(Val). As ValRS can inadvertently accommodate and process structurally similar amino acids such as threonine, to avoid such errors, it has a 'posttransfer' editing activity that hydrolyzes mischarged Thr-tRNA(Val) in a tRNA-dependent manner.</text>
</comment>
<dbReference type="SUPFAM" id="SSF52374">
    <property type="entry name" value="Nucleotidylyl transferase"/>
    <property type="match status" value="1"/>
</dbReference>
<evidence type="ECO:0000259" key="15">
    <source>
        <dbReference type="Pfam" id="PF10458"/>
    </source>
</evidence>
<evidence type="ECO:0000259" key="14">
    <source>
        <dbReference type="Pfam" id="PF08264"/>
    </source>
</evidence>
<dbReference type="InterPro" id="IPR001412">
    <property type="entry name" value="aa-tRNA-synth_I_CS"/>
</dbReference>
<dbReference type="InterPro" id="IPR009080">
    <property type="entry name" value="tRNAsynth_Ia_anticodon-bd"/>
</dbReference>
<dbReference type="HAMAP" id="MF_02004">
    <property type="entry name" value="Val_tRNA_synth_type1"/>
    <property type="match status" value="1"/>
</dbReference>
<dbReference type="GO" id="GO:0006438">
    <property type="term" value="P:valyl-tRNA aminoacylation"/>
    <property type="evidence" value="ECO:0007669"/>
    <property type="project" value="UniProtKB-UniRule"/>
</dbReference>
<dbReference type="PROSITE" id="PS00178">
    <property type="entry name" value="AA_TRNA_LIGASE_I"/>
    <property type="match status" value="1"/>
</dbReference>
<dbReference type="Gene3D" id="3.40.50.620">
    <property type="entry name" value="HUPs"/>
    <property type="match status" value="2"/>
</dbReference>
<dbReference type="OrthoDB" id="9810365at2"/>
<dbReference type="RefSeq" id="WP_092646252.1">
    <property type="nucleotide sequence ID" value="NZ_FNPX01000010.1"/>
</dbReference>
<evidence type="ECO:0000256" key="10">
    <source>
        <dbReference type="ARBA" id="ARBA00047552"/>
    </source>
</evidence>
<sequence length="1035" mass="115699">MDKTFDAKSAESRISKEWIDGGYFRAGANASRPETFSIVIPPPNVTGSLHMGHAFNNTLQDILVRWHRMRGFDTLWQAGTDHAGIATQMVTERDMAANGEPSRQEMGRDKFLERVWQQKTKSRGTIIGQLQRLGASCDWDREAFTMGGAPGDPDPTQQNFHDAVIKVFVEMYDNGLIYRGKRLVNWDPHFETAISDLEVENLETPGHMWHFKYPLAGGETYEYVERDEDGNVLFTETRDYISIATTRPETMLGDGAVAVHPSDERYAPIVGKLCEIPVGPKEHRRQIPIITDEYPDKDFGSGAVKITGAHDFNDYAVAQRNHIPCYRLMDTQANLRDDGAPYAEAAKTAARLRDNTIDMSAGDIDTINLVPDHLRGLDRFEARKRVVEEITAEGLAVMVPATDPRLGAVKAPVAPEEGGEARTEEEQLVPLVESKPIMQPYGDRSKVVIEPMLTDQWFVDTAKIVQPAIDAVRDGTIEILPESDRKVYFHWLENIEPWCISRQLWWGHQVPVWYTWDPDGDADWLPICATSEADAMEHLRRIHGEDADIRIVETEAEALDILRDGLAGRGTRTEGRIRQAQSPLTIPAFRDPDVLDTWFSSGLWPLGTLGWPEETPELAKYFPTSTLITGTDILFFWVARMIMMQLAVLPDDKPVEDRIPFKSVYLHGLVRDAKGKKMSKSLGNVVDPLDLIDEYGADALRFTNAAMASLGGALKLDTQRIAGYRNFGTKLWNAVRFAEMYDVKFSDQDPTQITHGSPIHMTVNKWIIGETARTRTEVDAALSAYRFDDAASALYKFVWNVVCDWYVEFSKPVLQGESTDSKAETQKVMGWVLEQCMTMMHPFMPFITEELWRATGHEGMLVHRTWPENVTTEVIDTEAEKEIRWSIAFIEAVRSARAQMNVPASATIPVVAVDWDADAKKAYETNAVMIGTLARIKGLREGSAPKGAIAVTAGSGRFALPLEGIIDVAAERGRLEKSIGKLDKEIKGIAGRANNPKFAESAPPEVVEETKANLAARQAERDAVQAALESLNELQ</sequence>
<gene>
    <name evidence="12" type="primary">valS</name>
    <name evidence="16" type="ORF">SAMN05444004_11090</name>
</gene>
<dbReference type="GO" id="GO:0005524">
    <property type="term" value="F:ATP binding"/>
    <property type="evidence" value="ECO:0007669"/>
    <property type="project" value="UniProtKB-UniRule"/>
</dbReference>
<dbReference type="FunFam" id="1.10.287.380:FF:000001">
    <property type="entry name" value="Valine--tRNA ligase"/>
    <property type="match status" value="1"/>
</dbReference>
<organism evidence="16 17">
    <name type="scientific">Jannaschia faecimaris</name>
    <dbReference type="NCBI Taxonomy" id="1244108"/>
    <lineage>
        <taxon>Bacteria</taxon>
        <taxon>Pseudomonadati</taxon>
        <taxon>Pseudomonadota</taxon>
        <taxon>Alphaproteobacteria</taxon>
        <taxon>Rhodobacterales</taxon>
        <taxon>Roseobacteraceae</taxon>
        <taxon>Jannaschia</taxon>
    </lineage>
</organism>
<dbReference type="GO" id="GO:0004832">
    <property type="term" value="F:valine-tRNA ligase activity"/>
    <property type="evidence" value="ECO:0007669"/>
    <property type="project" value="UniProtKB-UniRule"/>
</dbReference>
<dbReference type="PANTHER" id="PTHR11946">
    <property type="entry name" value="VALYL-TRNA SYNTHETASES"/>
    <property type="match status" value="1"/>
</dbReference>
<comment type="subunit">
    <text evidence="2 12">Monomer.</text>
</comment>
<evidence type="ECO:0000313" key="17">
    <source>
        <dbReference type="Proteomes" id="UP000198914"/>
    </source>
</evidence>
<dbReference type="InterPro" id="IPR037118">
    <property type="entry name" value="Val-tRNA_synth_C_sf"/>
</dbReference>
<dbReference type="InterPro" id="IPR013155">
    <property type="entry name" value="M/V/L/I-tRNA-synth_anticd-bd"/>
</dbReference>
<evidence type="ECO:0000256" key="1">
    <source>
        <dbReference type="ARBA" id="ARBA00004496"/>
    </source>
</evidence>
<reference evidence="17" key="1">
    <citation type="submission" date="2016-10" db="EMBL/GenBank/DDBJ databases">
        <authorList>
            <person name="Varghese N."/>
            <person name="Submissions S."/>
        </authorList>
    </citation>
    <scope>NUCLEOTIDE SEQUENCE [LARGE SCALE GENOMIC DNA]</scope>
    <source>
        <strain evidence="17">DSM 100420</strain>
    </source>
</reference>
<dbReference type="Pfam" id="PF08264">
    <property type="entry name" value="Anticodon_1"/>
    <property type="match status" value="1"/>
</dbReference>
<evidence type="ECO:0000256" key="2">
    <source>
        <dbReference type="ARBA" id="ARBA00011245"/>
    </source>
</evidence>
<keyword evidence="3 12" id="KW-0963">Cytoplasm</keyword>
<evidence type="ECO:0000259" key="13">
    <source>
        <dbReference type="Pfam" id="PF00133"/>
    </source>
</evidence>
<dbReference type="FunFam" id="3.40.50.620:FF:000032">
    <property type="entry name" value="Valine--tRNA ligase"/>
    <property type="match status" value="1"/>
</dbReference>
<proteinExistence type="inferred from homology"/>
<dbReference type="Proteomes" id="UP000198914">
    <property type="component" value="Unassembled WGS sequence"/>
</dbReference>
<dbReference type="AlphaFoldDB" id="A0A1H3S2N5"/>
<comment type="catalytic activity">
    <reaction evidence="10 12">
        <text>tRNA(Val) + L-valine + ATP = L-valyl-tRNA(Val) + AMP + diphosphate</text>
        <dbReference type="Rhea" id="RHEA:10704"/>
        <dbReference type="Rhea" id="RHEA-COMP:9672"/>
        <dbReference type="Rhea" id="RHEA-COMP:9708"/>
        <dbReference type="ChEBI" id="CHEBI:30616"/>
        <dbReference type="ChEBI" id="CHEBI:33019"/>
        <dbReference type="ChEBI" id="CHEBI:57762"/>
        <dbReference type="ChEBI" id="CHEBI:78442"/>
        <dbReference type="ChEBI" id="CHEBI:78537"/>
        <dbReference type="ChEBI" id="CHEBI:456215"/>
        <dbReference type="EC" id="6.1.1.9"/>
    </reaction>
</comment>
<protein>
    <recommendedName>
        <fullName evidence="12">Valine--tRNA ligase</fullName>
        <ecNumber evidence="12">6.1.1.9</ecNumber>
    </recommendedName>
    <alternativeName>
        <fullName evidence="12">Valyl-tRNA synthetase</fullName>
        <shortName evidence="12">ValRS</shortName>
    </alternativeName>
</protein>
<dbReference type="InterPro" id="IPR010978">
    <property type="entry name" value="tRNA-bd_arm"/>
</dbReference>
<dbReference type="InterPro" id="IPR014729">
    <property type="entry name" value="Rossmann-like_a/b/a_fold"/>
</dbReference>
<dbReference type="GO" id="GO:0005829">
    <property type="term" value="C:cytosol"/>
    <property type="evidence" value="ECO:0007669"/>
    <property type="project" value="TreeGrafter"/>
</dbReference>
<keyword evidence="7 12" id="KW-0648">Protein biosynthesis</keyword>
<keyword evidence="5 12" id="KW-0547">Nucleotide-binding</keyword>
<name>A0A1H3S2N5_9RHOB</name>
<dbReference type="CDD" id="cd07962">
    <property type="entry name" value="Anticodon_Ia_Val"/>
    <property type="match status" value="1"/>
</dbReference>
<comment type="domain">
    <text evidence="12">The C-terminal coiled-coil domain is crucial for aminoacylation activity.</text>
</comment>
<dbReference type="InterPro" id="IPR033705">
    <property type="entry name" value="Anticodon_Ia_Val"/>
</dbReference>
<keyword evidence="8 12" id="KW-0175">Coiled coil</keyword>
<evidence type="ECO:0000256" key="7">
    <source>
        <dbReference type="ARBA" id="ARBA00022917"/>
    </source>
</evidence>
<dbReference type="InterPro" id="IPR009008">
    <property type="entry name" value="Val/Leu/Ile-tRNA-synth_edit"/>
</dbReference>
<dbReference type="NCBIfam" id="NF004349">
    <property type="entry name" value="PRK05729.1"/>
    <property type="match status" value="1"/>
</dbReference>
<dbReference type="Gene3D" id="1.10.287.380">
    <property type="entry name" value="Valyl-tRNA synthetase, C-terminal domain"/>
    <property type="match status" value="1"/>
</dbReference>
<feature type="domain" description="Aminoacyl-tRNA synthetase class Ia" evidence="13">
    <location>
        <begin position="15"/>
        <end position="716"/>
    </location>
</feature>
<keyword evidence="17" id="KW-1185">Reference proteome</keyword>
<dbReference type="Pfam" id="PF00133">
    <property type="entry name" value="tRNA-synt_1"/>
    <property type="match status" value="1"/>
</dbReference>
<keyword evidence="6 12" id="KW-0067">ATP-binding</keyword>
<dbReference type="SUPFAM" id="SSF47323">
    <property type="entry name" value="Anticodon-binding domain of a subclass of class I aminoacyl-tRNA synthetases"/>
    <property type="match status" value="1"/>
</dbReference>
<evidence type="ECO:0000256" key="5">
    <source>
        <dbReference type="ARBA" id="ARBA00022741"/>
    </source>
</evidence>
<comment type="subcellular location">
    <subcellularLocation>
        <location evidence="1 12">Cytoplasm</location>
    </subcellularLocation>
</comment>
<keyword evidence="9 12" id="KW-0030">Aminoacyl-tRNA synthetase</keyword>
<feature type="short sequence motif" description="'KMSKS' region" evidence="12">
    <location>
        <begin position="677"/>
        <end position="681"/>
    </location>
</feature>
<evidence type="ECO:0000313" key="16">
    <source>
        <dbReference type="EMBL" id="SDZ32144.1"/>
    </source>
</evidence>
<dbReference type="SUPFAM" id="SSF46589">
    <property type="entry name" value="tRNA-binding arm"/>
    <property type="match status" value="1"/>
</dbReference>
<comment type="similarity">
    <text evidence="11 12">Belongs to the class-I aminoacyl-tRNA synthetase family. ValS type 1 subfamily.</text>
</comment>
<dbReference type="Gene3D" id="1.10.730.10">
    <property type="entry name" value="Isoleucyl-tRNA Synthetase, Domain 1"/>
    <property type="match status" value="1"/>
</dbReference>
<feature type="domain" description="Valyl-tRNA synthetase tRNA-binding arm" evidence="15">
    <location>
        <begin position="967"/>
        <end position="1031"/>
    </location>
</feature>
<evidence type="ECO:0000256" key="3">
    <source>
        <dbReference type="ARBA" id="ARBA00022490"/>
    </source>
</evidence>
<dbReference type="Pfam" id="PF10458">
    <property type="entry name" value="Val_tRNA-synt_C"/>
    <property type="match status" value="1"/>
</dbReference>
<accession>A0A1H3S2N5</accession>
<feature type="domain" description="Methionyl/Valyl/Leucyl/Isoleucyl-tRNA synthetase anticodon-binding" evidence="14">
    <location>
        <begin position="764"/>
        <end position="911"/>
    </location>
</feature>
<dbReference type="SUPFAM" id="SSF50677">
    <property type="entry name" value="ValRS/IleRS/LeuRS editing domain"/>
    <property type="match status" value="1"/>
</dbReference>
<evidence type="ECO:0000256" key="9">
    <source>
        <dbReference type="ARBA" id="ARBA00023146"/>
    </source>
</evidence>
<feature type="short sequence motif" description="'HIGH' region" evidence="12">
    <location>
        <begin position="43"/>
        <end position="53"/>
    </location>
</feature>
<evidence type="ECO:0000256" key="4">
    <source>
        <dbReference type="ARBA" id="ARBA00022598"/>
    </source>
</evidence>
<dbReference type="Gene3D" id="3.90.740.10">
    <property type="entry name" value="Valyl/Leucyl/Isoleucyl-tRNA synthetase, editing domain"/>
    <property type="match status" value="1"/>
</dbReference>
<dbReference type="EMBL" id="FNPX01000010">
    <property type="protein sequence ID" value="SDZ32144.1"/>
    <property type="molecule type" value="Genomic_DNA"/>
</dbReference>
<dbReference type="InterPro" id="IPR002300">
    <property type="entry name" value="aa-tRNA-synth_Ia"/>
</dbReference>
<dbReference type="PRINTS" id="PR00986">
    <property type="entry name" value="TRNASYNTHVAL"/>
</dbReference>